<protein>
    <submittedName>
        <fullName evidence="1">Uncharacterized protein</fullName>
    </submittedName>
</protein>
<reference evidence="1" key="1">
    <citation type="journal article" date="2020" name="Nature">
        <title>Giant virus diversity and host interactions through global metagenomics.</title>
        <authorList>
            <person name="Schulz F."/>
            <person name="Roux S."/>
            <person name="Paez-Espino D."/>
            <person name="Jungbluth S."/>
            <person name="Walsh D.A."/>
            <person name="Denef V.J."/>
            <person name="McMahon K.D."/>
            <person name="Konstantinidis K.T."/>
            <person name="Eloe-Fadrosh E.A."/>
            <person name="Kyrpides N.C."/>
            <person name="Woyke T."/>
        </authorList>
    </citation>
    <scope>NUCLEOTIDE SEQUENCE</scope>
    <source>
        <strain evidence="1">GVMAG-M-3300010158-55</strain>
    </source>
</reference>
<evidence type="ECO:0000313" key="1">
    <source>
        <dbReference type="EMBL" id="QHS88123.1"/>
    </source>
</evidence>
<organism evidence="1">
    <name type="scientific">viral metagenome</name>
    <dbReference type="NCBI Taxonomy" id="1070528"/>
    <lineage>
        <taxon>unclassified sequences</taxon>
        <taxon>metagenomes</taxon>
        <taxon>organismal metagenomes</taxon>
    </lineage>
</organism>
<name>A0A6C0B9I4_9ZZZZ</name>
<accession>A0A6C0B9I4</accession>
<dbReference type="EMBL" id="MN739094">
    <property type="protein sequence ID" value="QHS88123.1"/>
    <property type="molecule type" value="Genomic_DNA"/>
</dbReference>
<sequence length="110" mass="12682">MKYFFIFLYYVASPKFCLHCTHFIPDEIGNQFGTCKFFPIQYTDSSFLVTGEKKEEKVKYNYCSVARKNDNMCGEYAKHYFPTNREIEIQPIGGKGGGGDDFTGIPILFE</sequence>
<dbReference type="AlphaFoldDB" id="A0A6C0B9I4"/>
<proteinExistence type="predicted"/>